<protein>
    <submittedName>
        <fullName evidence="2">Periodic tryptophan protein 2</fullName>
    </submittedName>
</protein>
<gene>
    <name evidence="2" type="ORF">OBRU01_03517</name>
</gene>
<evidence type="ECO:0000313" key="3">
    <source>
        <dbReference type="Proteomes" id="UP000037510"/>
    </source>
</evidence>
<feature type="region of interest" description="Disordered" evidence="1">
    <location>
        <begin position="1"/>
        <end position="44"/>
    </location>
</feature>
<keyword evidence="3" id="KW-1185">Reference proteome</keyword>
<sequence length="177" mass="19810">MSIKSQKSINDECSDIFERSYSQSSKTATDDGSSGDDEDENLAKELMNNMTPAVLSKLRRSVQRWSRKVETAGGEARGGRREEDWLQARQMEQSSVDGCVRLWETSQPSPFATLNAPTLPAVLDVAIVPAREVVLAFCTVHIWDIYEECLLQTLKIKFPFLGVLGHKVEFGAYCIHP</sequence>
<dbReference type="EMBL" id="JTDY01000316">
    <property type="protein sequence ID" value="KOB77732.1"/>
    <property type="molecule type" value="Genomic_DNA"/>
</dbReference>
<evidence type="ECO:0000313" key="2">
    <source>
        <dbReference type="EMBL" id="KOB77732.1"/>
    </source>
</evidence>
<comment type="caution">
    <text evidence="2">The sequence shown here is derived from an EMBL/GenBank/DDBJ whole genome shotgun (WGS) entry which is preliminary data.</text>
</comment>
<feature type="non-terminal residue" evidence="2">
    <location>
        <position position="177"/>
    </location>
</feature>
<reference evidence="2 3" key="1">
    <citation type="journal article" date="2015" name="Genome Biol. Evol.">
        <title>The genome of winter moth (Operophtera brumata) provides a genomic perspective on sexual dimorphism and phenology.</title>
        <authorList>
            <person name="Derks M.F."/>
            <person name="Smit S."/>
            <person name="Salis L."/>
            <person name="Schijlen E."/>
            <person name="Bossers A."/>
            <person name="Mateman C."/>
            <person name="Pijl A.S."/>
            <person name="de Ridder D."/>
            <person name="Groenen M.A."/>
            <person name="Visser M.E."/>
            <person name="Megens H.J."/>
        </authorList>
    </citation>
    <scope>NUCLEOTIDE SEQUENCE [LARGE SCALE GENOMIC DNA]</scope>
    <source>
        <strain evidence="2">WM2013NL</strain>
        <tissue evidence="2">Head and thorax</tissue>
    </source>
</reference>
<dbReference type="InterPro" id="IPR036322">
    <property type="entry name" value="WD40_repeat_dom_sf"/>
</dbReference>
<name>A0A0L7LQK6_OPEBR</name>
<dbReference type="AlphaFoldDB" id="A0A0L7LQK6"/>
<accession>A0A0L7LQK6</accession>
<dbReference type="Proteomes" id="UP000037510">
    <property type="component" value="Unassembled WGS sequence"/>
</dbReference>
<proteinExistence type="predicted"/>
<dbReference type="SUPFAM" id="SSF50978">
    <property type="entry name" value="WD40 repeat-like"/>
    <property type="match status" value="1"/>
</dbReference>
<organism evidence="2 3">
    <name type="scientific">Operophtera brumata</name>
    <name type="common">Winter moth</name>
    <name type="synonym">Phalaena brumata</name>
    <dbReference type="NCBI Taxonomy" id="104452"/>
    <lineage>
        <taxon>Eukaryota</taxon>
        <taxon>Metazoa</taxon>
        <taxon>Ecdysozoa</taxon>
        <taxon>Arthropoda</taxon>
        <taxon>Hexapoda</taxon>
        <taxon>Insecta</taxon>
        <taxon>Pterygota</taxon>
        <taxon>Neoptera</taxon>
        <taxon>Endopterygota</taxon>
        <taxon>Lepidoptera</taxon>
        <taxon>Glossata</taxon>
        <taxon>Ditrysia</taxon>
        <taxon>Geometroidea</taxon>
        <taxon>Geometridae</taxon>
        <taxon>Larentiinae</taxon>
        <taxon>Operophtera</taxon>
    </lineage>
</organism>
<evidence type="ECO:0000256" key="1">
    <source>
        <dbReference type="SAM" id="MobiDB-lite"/>
    </source>
</evidence>